<dbReference type="InterPro" id="IPR001810">
    <property type="entry name" value="F-box_dom"/>
</dbReference>
<dbReference type="Proteomes" id="UP000694240">
    <property type="component" value="Chromosome 7"/>
</dbReference>
<evidence type="ECO:0000256" key="1">
    <source>
        <dbReference type="SAM" id="MobiDB-lite"/>
    </source>
</evidence>
<evidence type="ECO:0000313" key="4">
    <source>
        <dbReference type="Proteomes" id="UP000694240"/>
    </source>
</evidence>
<feature type="domain" description="F-box" evidence="2">
    <location>
        <begin position="7"/>
        <end position="47"/>
    </location>
</feature>
<dbReference type="PANTHER" id="PTHR31672">
    <property type="entry name" value="BNACNNG10540D PROTEIN"/>
    <property type="match status" value="1"/>
</dbReference>
<accession>A0A8T2BNF5</accession>
<keyword evidence="4" id="KW-1185">Reference proteome</keyword>
<sequence length="430" mass="49921">MTTMSDLSVDLVGEILSRVPLTSLSAVRCTCKSWNALSKHQVFGKAEQYLGFMVMDSRVCSLRFDLQGIRNDCEDFVDPSIIGLQKSCLKIRNKAFKKNYGNGLHRKIGRSHIVEIVVPTSIKQIRELNQVEIDNVYHCDGLLLCVTKDRWRLVVWNPYLGQIRWIRAIKQFSSGDMFTLGYDHSNSSHKIMRCYYVNACPYLEIYDFKSNSWRVVEFNPPWILYSRVVPLKGNTYFFAQDLLKTENDVNAKIENYLLCFDFTAERFGPHISLPFHSYDDEAGAVTLSCVRQEQLALLYHNRETVESLEIWITNQIDPNAVSWSMFFKVDIKPLIGFPKVFEPASFFIDKEKKVAVVSEDEYLYRPNETCRYQTLYIIGEDGYFKSFKIRCSDSPELSSYAPSLVHIQTNQQGKRKSKRKNKRRKIQITS</sequence>
<dbReference type="NCBIfam" id="TIGR01640">
    <property type="entry name" value="F_box_assoc_1"/>
    <property type="match status" value="1"/>
</dbReference>
<reference evidence="3 4" key="1">
    <citation type="submission" date="2020-12" db="EMBL/GenBank/DDBJ databases">
        <title>Concerted genomic and epigenomic changes stabilize Arabidopsis allopolyploids.</title>
        <authorList>
            <person name="Chen Z."/>
        </authorList>
    </citation>
    <scope>NUCLEOTIDE SEQUENCE [LARGE SCALE GENOMIC DNA]</scope>
    <source>
        <strain evidence="3">Allo738</strain>
        <tissue evidence="3">Leaf</tissue>
    </source>
</reference>
<evidence type="ECO:0000259" key="2">
    <source>
        <dbReference type="SMART" id="SM00256"/>
    </source>
</evidence>
<organism evidence="3 4">
    <name type="scientific">Arabidopsis thaliana x Arabidopsis arenosa</name>
    <dbReference type="NCBI Taxonomy" id="1240361"/>
    <lineage>
        <taxon>Eukaryota</taxon>
        <taxon>Viridiplantae</taxon>
        <taxon>Streptophyta</taxon>
        <taxon>Embryophyta</taxon>
        <taxon>Tracheophyta</taxon>
        <taxon>Spermatophyta</taxon>
        <taxon>Magnoliopsida</taxon>
        <taxon>eudicotyledons</taxon>
        <taxon>Gunneridae</taxon>
        <taxon>Pentapetalae</taxon>
        <taxon>rosids</taxon>
        <taxon>malvids</taxon>
        <taxon>Brassicales</taxon>
        <taxon>Brassicaceae</taxon>
        <taxon>Camelineae</taxon>
        <taxon>Arabidopsis</taxon>
    </lineage>
</organism>
<dbReference type="InterPro" id="IPR006527">
    <property type="entry name" value="F-box-assoc_dom_typ1"/>
</dbReference>
<dbReference type="EMBL" id="JAEFBK010000007">
    <property type="protein sequence ID" value="KAG7585241.1"/>
    <property type="molecule type" value="Genomic_DNA"/>
</dbReference>
<dbReference type="CDD" id="cd22157">
    <property type="entry name" value="F-box_AtFBW1-like"/>
    <property type="match status" value="1"/>
</dbReference>
<dbReference type="SMART" id="SM00256">
    <property type="entry name" value="FBOX"/>
    <property type="match status" value="1"/>
</dbReference>
<evidence type="ECO:0000313" key="3">
    <source>
        <dbReference type="EMBL" id="KAG7585241.1"/>
    </source>
</evidence>
<name>A0A8T2BNF5_9BRAS</name>
<dbReference type="PANTHER" id="PTHR31672:SF13">
    <property type="entry name" value="F-BOX PROTEIN CPR30-LIKE"/>
    <property type="match status" value="1"/>
</dbReference>
<dbReference type="InterPro" id="IPR017451">
    <property type="entry name" value="F-box-assoc_interact_dom"/>
</dbReference>
<protein>
    <submittedName>
        <fullName evidence="3">F-box associated interaction domain</fullName>
    </submittedName>
</protein>
<dbReference type="Pfam" id="PF07734">
    <property type="entry name" value="FBA_1"/>
    <property type="match status" value="1"/>
</dbReference>
<dbReference type="Pfam" id="PF00646">
    <property type="entry name" value="F-box"/>
    <property type="match status" value="1"/>
</dbReference>
<feature type="compositionally biased region" description="Basic residues" evidence="1">
    <location>
        <begin position="413"/>
        <end position="430"/>
    </location>
</feature>
<feature type="region of interest" description="Disordered" evidence="1">
    <location>
        <begin position="411"/>
        <end position="430"/>
    </location>
</feature>
<gene>
    <name evidence="3" type="ORF">ISN45_Aa02g006100</name>
</gene>
<proteinExistence type="predicted"/>
<dbReference type="InterPro" id="IPR050796">
    <property type="entry name" value="SCF_F-box_component"/>
</dbReference>
<comment type="caution">
    <text evidence="3">The sequence shown here is derived from an EMBL/GenBank/DDBJ whole genome shotgun (WGS) entry which is preliminary data.</text>
</comment>
<dbReference type="AlphaFoldDB" id="A0A8T2BNF5"/>